<protein>
    <submittedName>
        <fullName evidence="3">NAD(P)-dependent oxidoreductase</fullName>
    </submittedName>
</protein>
<keyword evidence="4" id="KW-1185">Reference proteome</keyword>
<comment type="similarity">
    <text evidence="1">Belongs to the NAD(P)-dependent epimerase/dehydratase family.</text>
</comment>
<dbReference type="InterPro" id="IPR036291">
    <property type="entry name" value="NAD(P)-bd_dom_sf"/>
</dbReference>
<evidence type="ECO:0000313" key="3">
    <source>
        <dbReference type="EMBL" id="RYU93728.1"/>
    </source>
</evidence>
<dbReference type="RefSeq" id="WP_130023149.1">
    <property type="nucleotide sequence ID" value="NZ_SEWF01000038.1"/>
</dbReference>
<dbReference type="InterPro" id="IPR001509">
    <property type="entry name" value="Epimerase_deHydtase"/>
</dbReference>
<proteinExistence type="inferred from homology"/>
<evidence type="ECO:0000259" key="2">
    <source>
        <dbReference type="Pfam" id="PF01370"/>
    </source>
</evidence>
<dbReference type="AlphaFoldDB" id="A0A4Q5LVJ2"/>
<dbReference type="Proteomes" id="UP000293162">
    <property type="component" value="Unassembled WGS sequence"/>
</dbReference>
<evidence type="ECO:0000256" key="1">
    <source>
        <dbReference type="ARBA" id="ARBA00007637"/>
    </source>
</evidence>
<gene>
    <name evidence="3" type="ORF">EWM59_20635</name>
</gene>
<organism evidence="3 4">
    <name type="scientific">Emticicia agri</name>
    <dbReference type="NCBI Taxonomy" id="2492393"/>
    <lineage>
        <taxon>Bacteria</taxon>
        <taxon>Pseudomonadati</taxon>
        <taxon>Bacteroidota</taxon>
        <taxon>Cytophagia</taxon>
        <taxon>Cytophagales</taxon>
        <taxon>Leadbetterellaceae</taxon>
        <taxon>Emticicia</taxon>
    </lineage>
</organism>
<evidence type="ECO:0000313" key="4">
    <source>
        <dbReference type="Proteomes" id="UP000293162"/>
    </source>
</evidence>
<name>A0A4Q5LVJ2_9BACT</name>
<accession>A0A4Q5LVJ2</accession>
<dbReference type="EMBL" id="SEWF01000038">
    <property type="protein sequence ID" value="RYU93728.1"/>
    <property type="molecule type" value="Genomic_DNA"/>
</dbReference>
<dbReference type="Pfam" id="PF01370">
    <property type="entry name" value="Epimerase"/>
    <property type="match status" value="1"/>
</dbReference>
<dbReference type="Gene3D" id="3.90.25.10">
    <property type="entry name" value="UDP-galactose 4-epimerase, domain 1"/>
    <property type="match status" value="1"/>
</dbReference>
<dbReference type="OrthoDB" id="9811743at2"/>
<sequence length="306" mass="34766">MNRRVIITGGLGFIGQNIARQFKDKNYNVIAIGHNKVSEQELSRIGIDEWYEGDINLNILNTISLKPDLIIHCAGGSTVGGSLNNPYLDFHKTVNSTLDVLEYIRLFSPKTLLIYLSSAAVYGNKNDNMINEEDDLNPVSPYGFHKLAAENLCKSYASNFNVKVAIVRLFSIYGEGLKKQLLWEASKKIIASENEVIFFGTGEETRDWLHVKDVARLIEHIANIQFQFIVLNGGYGERIPVKQVLFTLLNELERNDLKIIFNNQNKPGDPMYYYANINKIKELGWVPEIDLSIGLSNYVKWFKNTI</sequence>
<feature type="domain" description="NAD-dependent epimerase/dehydratase" evidence="2">
    <location>
        <begin position="5"/>
        <end position="222"/>
    </location>
</feature>
<comment type="caution">
    <text evidence="3">The sequence shown here is derived from an EMBL/GenBank/DDBJ whole genome shotgun (WGS) entry which is preliminary data.</text>
</comment>
<dbReference type="SUPFAM" id="SSF51735">
    <property type="entry name" value="NAD(P)-binding Rossmann-fold domains"/>
    <property type="match status" value="1"/>
</dbReference>
<reference evidence="3 4" key="1">
    <citation type="submission" date="2019-02" db="EMBL/GenBank/DDBJ databases">
        <title>Bacterial novel species Emticicia sp. 17J42-9 isolated from soil.</title>
        <authorList>
            <person name="Jung H.-Y."/>
        </authorList>
    </citation>
    <scope>NUCLEOTIDE SEQUENCE [LARGE SCALE GENOMIC DNA]</scope>
    <source>
        <strain evidence="3 4">17J42-9</strain>
    </source>
</reference>
<dbReference type="PANTHER" id="PTHR43000">
    <property type="entry name" value="DTDP-D-GLUCOSE 4,6-DEHYDRATASE-RELATED"/>
    <property type="match status" value="1"/>
</dbReference>
<dbReference type="Gene3D" id="3.40.50.720">
    <property type="entry name" value="NAD(P)-binding Rossmann-like Domain"/>
    <property type="match status" value="1"/>
</dbReference>